<sequence length="65" mass="7819">MDEKLVGDKRNFTVEEYKYFGSDDYRNRVLHMRFLYVNGYDDILAEVETLLNTHLEELNTLIKTE</sequence>
<evidence type="ECO:0000313" key="2">
    <source>
        <dbReference type="Proteomes" id="UP000478208"/>
    </source>
</evidence>
<reference evidence="1 2" key="1">
    <citation type="submission" date="2019-12" db="EMBL/GenBank/DDBJ databases">
        <authorList>
            <person name="Li J."/>
        </authorList>
    </citation>
    <scope>NUCLEOTIDE SEQUENCE [LARGE SCALE GENOMIC DNA]</scope>
    <source>
        <strain evidence="1 2">HL2-2</strain>
    </source>
</reference>
<proteinExistence type="predicted"/>
<organism evidence="1 2">
    <name type="scientific">Winogradskyella endarachnes</name>
    <dbReference type="NCBI Taxonomy" id="2681965"/>
    <lineage>
        <taxon>Bacteria</taxon>
        <taxon>Pseudomonadati</taxon>
        <taxon>Bacteroidota</taxon>
        <taxon>Flavobacteriia</taxon>
        <taxon>Flavobacteriales</taxon>
        <taxon>Flavobacteriaceae</taxon>
        <taxon>Winogradskyella</taxon>
    </lineage>
</organism>
<accession>A0A6L6U8H1</accession>
<protein>
    <submittedName>
        <fullName evidence="1">Uncharacterized protein</fullName>
    </submittedName>
</protein>
<name>A0A6L6U8H1_9FLAO</name>
<dbReference type="Proteomes" id="UP000478208">
    <property type="component" value="Unassembled WGS sequence"/>
</dbReference>
<dbReference type="AlphaFoldDB" id="A0A6L6U8H1"/>
<comment type="caution">
    <text evidence="1">The sequence shown here is derived from an EMBL/GenBank/DDBJ whole genome shotgun (WGS) entry which is preliminary data.</text>
</comment>
<evidence type="ECO:0000313" key="1">
    <source>
        <dbReference type="EMBL" id="MUU77114.1"/>
    </source>
</evidence>
<gene>
    <name evidence="1" type="ORF">GN138_01540</name>
</gene>
<keyword evidence="2" id="KW-1185">Reference proteome</keyword>
<dbReference type="EMBL" id="WOWS01000001">
    <property type="protein sequence ID" value="MUU77114.1"/>
    <property type="molecule type" value="Genomic_DNA"/>
</dbReference>
<dbReference type="RefSeq" id="WP_157361552.1">
    <property type="nucleotide sequence ID" value="NZ_WOWS01000001.1"/>
</dbReference>